<dbReference type="RefSeq" id="WP_131894022.1">
    <property type="nucleotide sequence ID" value="NZ_SMKU01000072.1"/>
</dbReference>
<name>A0A4R5BN58_9ACTN</name>
<evidence type="ECO:0000313" key="2">
    <source>
        <dbReference type="EMBL" id="TDD87315.1"/>
    </source>
</evidence>
<accession>A0A4R5BN58</accession>
<keyword evidence="1" id="KW-0732">Signal</keyword>
<dbReference type="InterPro" id="IPR025649">
    <property type="entry name" value="DUF4360"/>
</dbReference>
<dbReference type="AlphaFoldDB" id="A0A4R5BN58"/>
<evidence type="ECO:0000313" key="3">
    <source>
        <dbReference type="Proteomes" id="UP000294513"/>
    </source>
</evidence>
<dbReference type="OrthoDB" id="9842606at2"/>
<feature type="chain" id="PRO_5020631564" evidence="1">
    <location>
        <begin position="26"/>
        <end position="210"/>
    </location>
</feature>
<organism evidence="2 3">
    <name type="scientific">Actinomadura rubrisoli</name>
    <dbReference type="NCBI Taxonomy" id="2530368"/>
    <lineage>
        <taxon>Bacteria</taxon>
        <taxon>Bacillati</taxon>
        <taxon>Actinomycetota</taxon>
        <taxon>Actinomycetes</taxon>
        <taxon>Streptosporangiales</taxon>
        <taxon>Thermomonosporaceae</taxon>
        <taxon>Actinomadura</taxon>
    </lineage>
</organism>
<dbReference type="Proteomes" id="UP000294513">
    <property type="component" value="Unassembled WGS sequence"/>
</dbReference>
<gene>
    <name evidence="2" type="ORF">E1298_16270</name>
</gene>
<sequence length="210" mass="22392">MMNAGHTAITALSAALVLTPLPASADADVPPPGSVSVALTTLSGSGCPQGTVMIDSRVESFTVRYSNYRAMAGVDQPPRSFRKSCSGGLKVSHPPEFTYGIMKVKQEGYGELQDGASGSMRSAFSHPGAPAGKGSEHVIQGPYFHNWQFIDQSDVPEVPVKPCDSPSTITLATEMRIDAGTSDNSKTSYMVLDDVDNDPGSTYHFYWKHC</sequence>
<dbReference type="EMBL" id="SMKU01000072">
    <property type="protein sequence ID" value="TDD87315.1"/>
    <property type="molecule type" value="Genomic_DNA"/>
</dbReference>
<proteinExistence type="predicted"/>
<dbReference type="Pfam" id="PF14273">
    <property type="entry name" value="DUF4360"/>
    <property type="match status" value="1"/>
</dbReference>
<comment type="caution">
    <text evidence="2">The sequence shown here is derived from an EMBL/GenBank/DDBJ whole genome shotgun (WGS) entry which is preliminary data.</text>
</comment>
<keyword evidence="3" id="KW-1185">Reference proteome</keyword>
<dbReference type="PANTHER" id="PTHR38847">
    <property type="match status" value="1"/>
</dbReference>
<reference evidence="2 3" key="1">
    <citation type="submission" date="2019-03" db="EMBL/GenBank/DDBJ databases">
        <title>Draft genome sequences of novel Actinobacteria.</title>
        <authorList>
            <person name="Sahin N."/>
            <person name="Ay H."/>
            <person name="Saygin H."/>
        </authorList>
    </citation>
    <scope>NUCLEOTIDE SEQUENCE [LARGE SCALE GENOMIC DNA]</scope>
    <source>
        <strain evidence="2 3">H3C3</strain>
    </source>
</reference>
<dbReference type="PANTHER" id="PTHR38847:SF1">
    <property type="entry name" value="PSEUDOURIDINE SYNTHASE RSUA_RLUA-LIKE DOMAIN-CONTAINING PROTEIN"/>
    <property type="match status" value="1"/>
</dbReference>
<feature type="signal peptide" evidence="1">
    <location>
        <begin position="1"/>
        <end position="25"/>
    </location>
</feature>
<evidence type="ECO:0000256" key="1">
    <source>
        <dbReference type="SAM" id="SignalP"/>
    </source>
</evidence>
<protein>
    <submittedName>
        <fullName evidence="2">DUF4360 domain-containing protein</fullName>
    </submittedName>
</protein>